<evidence type="ECO:0000256" key="5">
    <source>
        <dbReference type="ARBA" id="ARBA00022833"/>
    </source>
</evidence>
<dbReference type="InterPro" id="IPR013083">
    <property type="entry name" value="Znf_RING/FYVE/PHD"/>
</dbReference>
<keyword evidence="5" id="KW-0862">Zinc</keyword>
<dbReference type="PANTHER" id="PTHR47168:SF1">
    <property type="entry name" value="OS02G0798600 PROTEIN"/>
    <property type="match status" value="1"/>
</dbReference>
<evidence type="ECO:0000313" key="11">
    <source>
        <dbReference type="EMBL" id="KAI1612962.1"/>
    </source>
</evidence>
<feature type="transmembrane region" description="Helical" evidence="9">
    <location>
        <begin position="20"/>
        <end position="40"/>
    </location>
</feature>
<comment type="subcellular location">
    <subcellularLocation>
        <location evidence="1">Membrane</location>
        <topology evidence="1">Single-pass membrane protein</topology>
    </subcellularLocation>
</comment>
<dbReference type="InterPro" id="IPR051653">
    <property type="entry name" value="E3_ligase_sorting_rcpt"/>
</dbReference>
<evidence type="ECO:0000313" key="12">
    <source>
        <dbReference type="Proteomes" id="UP001203852"/>
    </source>
</evidence>
<dbReference type="GO" id="GO:0016020">
    <property type="term" value="C:membrane"/>
    <property type="evidence" value="ECO:0007669"/>
    <property type="project" value="UniProtKB-SubCell"/>
</dbReference>
<dbReference type="Pfam" id="PF13639">
    <property type="entry name" value="zf-RING_2"/>
    <property type="match status" value="1"/>
</dbReference>
<name>A0AAN6DXA0_9EURO</name>
<evidence type="ECO:0000256" key="9">
    <source>
        <dbReference type="SAM" id="Phobius"/>
    </source>
</evidence>
<keyword evidence="3" id="KW-0479">Metal-binding</keyword>
<gene>
    <name evidence="11" type="ORF">EDD36DRAFT_251276</name>
</gene>
<dbReference type="InterPro" id="IPR001841">
    <property type="entry name" value="Znf_RING"/>
</dbReference>
<dbReference type="SMART" id="SM00184">
    <property type="entry name" value="RING"/>
    <property type="match status" value="1"/>
</dbReference>
<evidence type="ECO:0000256" key="4">
    <source>
        <dbReference type="ARBA" id="ARBA00022771"/>
    </source>
</evidence>
<dbReference type="CDD" id="cd16473">
    <property type="entry name" value="RING-H2_RNF103"/>
    <property type="match status" value="1"/>
</dbReference>
<evidence type="ECO:0000256" key="6">
    <source>
        <dbReference type="ARBA" id="ARBA00022989"/>
    </source>
</evidence>
<dbReference type="PANTHER" id="PTHR47168">
    <property type="entry name" value="RING ZINC FINGER DOMAIN SUPERFAMILY PROTEIN-RELATED"/>
    <property type="match status" value="1"/>
</dbReference>
<evidence type="ECO:0000256" key="8">
    <source>
        <dbReference type="PROSITE-ProRule" id="PRU00175"/>
    </source>
</evidence>
<sequence>MGSAAPPPTSPRAHAADRTATFVSITLGVFVLIMVAAFTIKSFQAKTTPPEDARRPRSFGEKGLPASILQTFRLITYDARSDTTETDVEKGSTDMKAPESILVEEQELKVPRKAHCREDGTAINALARTNDTELPSKVDHSECPICLHSFSMNDKIRVLPCKHDFHQACIDPWLVGFSGTCPVW</sequence>
<evidence type="ECO:0000256" key="7">
    <source>
        <dbReference type="ARBA" id="ARBA00023136"/>
    </source>
</evidence>
<dbReference type="PROSITE" id="PS50089">
    <property type="entry name" value="ZF_RING_2"/>
    <property type="match status" value="1"/>
</dbReference>
<organism evidence="11 12">
    <name type="scientific">Exophiala viscosa</name>
    <dbReference type="NCBI Taxonomy" id="2486360"/>
    <lineage>
        <taxon>Eukaryota</taxon>
        <taxon>Fungi</taxon>
        <taxon>Dikarya</taxon>
        <taxon>Ascomycota</taxon>
        <taxon>Pezizomycotina</taxon>
        <taxon>Eurotiomycetes</taxon>
        <taxon>Chaetothyriomycetidae</taxon>
        <taxon>Chaetothyriales</taxon>
        <taxon>Herpotrichiellaceae</taxon>
        <taxon>Exophiala</taxon>
    </lineage>
</organism>
<proteinExistence type="predicted"/>
<keyword evidence="2 9" id="KW-0812">Transmembrane</keyword>
<protein>
    <recommendedName>
        <fullName evidence="10">RING-type domain-containing protein</fullName>
    </recommendedName>
</protein>
<evidence type="ECO:0000256" key="3">
    <source>
        <dbReference type="ARBA" id="ARBA00022723"/>
    </source>
</evidence>
<keyword evidence="4 8" id="KW-0863">Zinc-finger</keyword>
<accession>A0AAN6DXA0</accession>
<keyword evidence="12" id="KW-1185">Reference proteome</keyword>
<dbReference type="EMBL" id="MU404354">
    <property type="protein sequence ID" value="KAI1612962.1"/>
    <property type="molecule type" value="Genomic_DNA"/>
</dbReference>
<keyword evidence="7 9" id="KW-0472">Membrane</keyword>
<dbReference type="Gene3D" id="3.30.40.10">
    <property type="entry name" value="Zinc/RING finger domain, C3HC4 (zinc finger)"/>
    <property type="match status" value="1"/>
</dbReference>
<evidence type="ECO:0000259" key="10">
    <source>
        <dbReference type="PROSITE" id="PS50089"/>
    </source>
</evidence>
<keyword evidence="6 9" id="KW-1133">Transmembrane helix</keyword>
<comment type="caution">
    <text evidence="11">The sequence shown here is derived from an EMBL/GenBank/DDBJ whole genome shotgun (WGS) entry which is preliminary data.</text>
</comment>
<evidence type="ECO:0000256" key="2">
    <source>
        <dbReference type="ARBA" id="ARBA00022692"/>
    </source>
</evidence>
<dbReference type="Proteomes" id="UP001203852">
    <property type="component" value="Unassembled WGS sequence"/>
</dbReference>
<dbReference type="AlphaFoldDB" id="A0AAN6DXA0"/>
<evidence type="ECO:0000256" key="1">
    <source>
        <dbReference type="ARBA" id="ARBA00004167"/>
    </source>
</evidence>
<dbReference type="SUPFAM" id="SSF57850">
    <property type="entry name" value="RING/U-box"/>
    <property type="match status" value="1"/>
</dbReference>
<reference evidence="11" key="1">
    <citation type="journal article" date="2022" name="bioRxiv">
        <title>Deciphering the potential niche of two novel black yeast fungi from a biological soil crust based on their genomes, phenotypes, and melanin regulation.</title>
        <authorList>
            <consortium name="DOE Joint Genome Institute"/>
            <person name="Carr E.C."/>
            <person name="Barton Q."/>
            <person name="Grambo S."/>
            <person name="Sullivan M."/>
            <person name="Renfro C.M."/>
            <person name="Kuo A."/>
            <person name="Pangilinan J."/>
            <person name="Lipzen A."/>
            <person name="Keymanesh K."/>
            <person name="Savage E."/>
            <person name="Barry K."/>
            <person name="Grigoriev I.V."/>
            <person name="Riekhof W.R."/>
            <person name="Harris S.S."/>
        </authorList>
    </citation>
    <scope>NUCLEOTIDE SEQUENCE</scope>
    <source>
        <strain evidence="11">JF 03-4F</strain>
    </source>
</reference>
<dbReference type="GO" id="GO:0008270">
    <property type="term" value="F:zinc ion binding"/>
    <property type="evidence" value="ECO:0007669"/>
    <property type="project" value="UniProtKB-KW"/>
</dbReference>
<feature type="domain" description="RING-type" evidence="10">
    <location>
        <begin position="143"/>
        <end position="183"/>
    </location>
</feature>